<feature type="transmembrane region" description="Helical" evidence="7">
    <location>
        <begin position="388"/>
        <end position="406"/>
    </location>
</feature>
<feature type="transmembrane region" description="Helical" evidence="7">
    <location>
        <begin position="139"/>
        <end position="165"/>
    </location>
</feature>
<sequence length="465" mass="48740">MPSVPKNLRAIIEILAPEICHRLLARLRGLVKGRDANSQSNLVNRGNQLNDTAHEPLELVTIKLPVWWTFGGLIAGLTTGLLLADTAFLESVAKPVNLVGTLWLRGLQMTIIPLVAALLLLGISQMAQAARAGATARRMLLLVFAVLVLSGVVTAIFMPMLLAAFPIPDAASAMLVADEVEKQQVPEIWQFLESLIAPNLIAAAAETAMLPLTIFFALLAVAIARLPEVQKRTLISFFHALANAMLTIIGWVLWLAPVGVFALAVGVAARSGGGAFATLAHYIFAVSAMGALVLMGAYFLAVIGGRKSPLQFAREMVPSQAVAISTQSSLASLPAMLASAKRLGIRDATADFVLPLAVAIFRATSPAMNIAVVIYVATLAGVSLTPALLIAGIAVAFIISVGSVSLPGSISFVVSIGPIAYAMGVPVEPLALLVAVEMLPDIMRTLANVTMNVAVTATVDRGETQ</sequence>
<feature type="transmembrane region" description="Helical" evidence="7">
    <location>
        <begin position="244"/>
        <end position="267"/>
    </location>
</feature>
<dbReference type="AlphaFoldDB" id="A0A844ZUY3"/>
<dbReference type="GO" id="GO:0015293">
    <property type="term" value="F:symporter activity"/>
    <property type="evidence" value="ECO:0007669"/>
    <property type="project" value="UniProtKB-KW"/>
</dbReference>
<evidence type="ECO:0000256" key="7">
    <source>
        <dbReference type="SAM" id="Phobius"/>
    </source>
</evidence>
<evidence type="ECO:0000313" key="9">
    <source>
        <dbReference type="Proteomes" id="UP000442714"/>
    </source>
</evidence>
<dbReference type="PRINTS" id="PR00173">
    <property type="entry name" value="EDTRNSPORT"/>
</dbReference>
<dbReference type="Gene3D" id="1.10.3860.10">
    <property type="entry name" value="Sodium:dicarboxylate symporter"/>
    <property type="match status" value="1"/>
</dbReference>
<evidence type="ECO:0000256" key="2">
    <source>
        <dbReference type="ARBA" id="ARBA00022448"/>
    </source>
</evidence>
<feature type="transmembrane region" description="Helical" evidence="7">
    <location>
        <begin position="200"/>
        <end position="223"/>
    </location>
</feature>
<keyword evidence="2" id="KW-0813">Transport</keyword>
<keyword evidence="4 7" id="KW-0812">Transmembrane</keyword>
<dbReference type="InterPro" id="IPR001991">
    <property type="entry name" value="Na-dicarboxylate_symporter"/>
</dbReference>
<feature type="transmembrane region" description="Helical" evidence="7">
    <location>
        <begin position="109"/>
        <end position="127"/>
    </location>
</feature>
<evidence type="ECO:0000256" key="6">
    <source>
        <dbReference type="ARBA" id="ARBA00023136"/>
    </source>
</evidence>
<keyword evidence="9" id="KW-1185">Reference proteome</keyword>
<accession>A0A844ZUY3</accession>
<name>A0A844ZUY3_9SPHN</name>
<keyword evidence="6 7" id="KW-0472">Membrane</keyword>
<feature type="transmembrane region" description="Helical" evidence="7">
    <location>
        <begin position="66"/>
        <end position="89"/>
    </location>
</feature>
<dbReference type="PANTHER" id="PTHR42865">
    <property type="entry name" value="PROTON/GLUTAMATE-ASPARTATE SYMPORTER"/>
    <property type="match status" value="1"/>
</dbReference>
<evidence type="ECO:0000313" key="8">
    <source>
        <dbReference type="EMBL" id="MXO91813.1"/>
    </source>
</evidence>
<dbReference type="OrthoDB" id="9766690at2"/>
<keyword evidence="5 7" id="KW-1133">Transmembrane helix</keyword>
<evidence type="ECO:0000256" key="1">
    <source>
        <dbReference type="ARBA" id="ARBA00004651"/>
    </source>
</evidence>
<dbReference type="Proteomes" id="UP000442714">
    <property type="component" value="Unassembled WGS sequence"/>
</dbReference>
<dbReference type="GO" id="GO:0005886">
    <property type="term" value="C:plasma membrane"/>
    <property type="evidence" value="ECO:0007669"/>
    <property type="project" value="UniProtKB-SubCell"/>
</dbReference>
<feature type="transmembrane region" description="Helical" evidence="7">
    <location>
        <begin position="412"/>
        <end position="436"/>
    </location>
</feature>
<dbReference type="Pfam" id="PF00375">
    <property type="entry name" value="SDF"/>
    <property type="match status" value="1"/>
</dbReference>
<dbReference type="PANTHER" id="PTHR42865:SF7">
    <property type="entry name" value="PROTON_GLUTAMATE-ASPARTATE SYMPORTER"/>
    <property type="match status" value="1"/>
</dbReference>
<dbReference type="SUPFAM" id="SSF118215">
    <property type="entry name" value="Proton glutamate symport protein"/>
    <property type="match status" value="1"/>
</dbReference>
<gene>
    <name evidence="8" type="ORF">GRI41_13330</name>
</gene>
<organism evidence="8 9">
    <name type="scientific">Pontixanthobacter aquaemixtae</name>
    <dbReference type="NCBI Taxonomy" id="1958940"/>
    <lineage>
        <taxon>Bacteria</taxon>
        <taxon>Pseudomonadati</taxon>
        <taxon>Pseudomonadota</taxon>
        <taxon>Alphaproteobacteria</taxon>
        <taxon>Sphingomonadales</taxon>
        <taxon>Erythrobacteraceae</taxon>
        <taxon>Pontixanthobacter</taxon>
    </lineage>
</organism>
<proteinExistence type="predicted"/>
<evidence type="ECO:0000256" key="4">
    <source>
        <dbReference type="ARBA" id="ARBA00022692"/>
    </source>
</evidence>
<feature type="transmembrane region" description="Helical" evidence="7">
    <location>
        <begin position="279"/>
        <end position="300"/>
    </location>
</feature>
<keyword evidence="3" id="KW-1003">Cell membrane</keyword>
<comment type="caution">
    <text evidence="8">The sequence shown here is derived from an EMBL/GenBank/DDBJ whole genome shotgun (WGS) entry which is preliminary data.</text>
</comment>
<dbReference type="EMBL" id="WTYX01000002">
    <property type="protein sequence ID" value="MXO91813.1"/>
    <property type="molecule type" value="Genomic_DNA"/>
</dbReference>
<protein>
    <submittedName>
        <fullName evidence="8">Cation:dicarboxylase symporter family transporter</fullName>
    </submittedName>
</protein>
<reference evidence="8 9" key="1">
    <citation type="submission" date="2019-12" db="EMBL/GenBank/DDBJ databases">
        <title>Genomic-based taxomic classification of the family Erythrobacteraceae.</title>
        <authorList>
            <person name="Xu L."/>
        </authorList>
    </citation>
    <scope>NUCLEOTIDE SEQUENCE [LARGE SCALE GENOMIC DNA]</scope>
    <source>
        <strain evidence="8 9">KCTC 52763</strain>
    </source>
</reference>
<comment type="subcellular location">
    <subcellularLocation>
        <location evidence="1">Cell membrane</location>
        <topology evidence="1">Multi-pass membrane protein</topology>
    </subcellularLocation>
</comment>
<evidence type="ECO:0000256" key="3">
    <source>
        <dbReference type="ARBA" id="ARBA00022475"/>
    </source>
</evidence>
<dbReference type="InterPro" id="IPR036458">
    <property type="entry name" value="Na:dicarbo_symporter_sf"/>
</dbReference>
<evidence type="ECO:0000256" key="5">
    <source>
        <dbReference type="ARBA" id="ARBA00022989"/>
    </source>
</evidence>